<dbReference type="EMBL" id="JAWNGG020000325">
    <property type="protein sequence ID" value="KAK9294363.1"/>
    <property type="molecule type" value="Genomic_DNA"/>
</dbReference>
<evidence type="ECO:0000313" key="2">
    <source>
        <dbReference type="Proteomes" id="UP001432146"/>
    </source>
</evidence>
<sequence length="71" mass="8362">MTSFSILAKVDARIFHQMQLAQDNGETTTRVDTTRMRRQPLQLTQQEWKQKLENGYTVKSAIRAVLTHWEQ</sequence>
<keyword evidence="2" id="KW-1185">Reference proteome</keyword>
<proteinExistence type="predicted"/>
<organism evidence="1 2">
    <name type="scientific">Tetragonisca angustula</name>
    <dbReference type="NCBI Taxonomy" id="166442"/>
    <lineage>
        <taxon>Eukaryota</taxon>
        <taxon>Metazoa</taxon>
        <taxon>Ecdysozoa</taxon>
        <taxon>Arthropoda</taxon>
        <taxon>Hexapoda</taxon>
        <taxon>Insecta</taxon>
        <taxon>Pterygota</taxon>
        <taxon>Neoptera</taxon>
        <taxon>Endopterygota</taxon>
        <taxon>Hymenoptera</taxon>
        <taxon>Apocrita</taxon>
        <taxon>Aculeata</taxon>
        <taxon>Apoidea</taxon>
        <taxon>Anthophila</taxon>
        <taxon>Apidae</taxon>
        <taxon>Tetragonisca</taxon>
    </lineage>
</organism>
<dbReference type="AlphaFoldDB" id="A0AAW0Z9Q3"/>
<comment type="caution">
    <text evidence="1">The sequence shown here is derived from an EMBL/GenBank/DDBJ whole genome shotgun (WGS) entry which is preliminary data.</text>
</comment>
<reference evidence="1 2" key="1">
    <citation type="submission" date="2024-05" db="EMBL/GenBank/DDBJ databases">
        <title>The nuclear and mitochondrial genome assemblies of Tetragonisca angustula (Apidae: Meliponini), a tiny yet remarkable pollinator in the Neotropics.</title>
        <authorList>
            <person name="Ferrari R."/>
            <person name="Ricardo P.C."/>
            <person name="Dias F.C."/>
            <person name="Araujo N.S."/>
            <person name="Soares D.O."/>
            <person name="Zhou Q.-S."/>
            <person name="Zhu C.-D."/>
            <person name="Coutinho L."/>
            <person name="Airas M.C."/>
            <person name="Batista T.M."/>
        </authorList>
    </citation>
    <scope>NUCLEOTIDE SEQUENCE [LARGE SCALE GENOMIC DNA]</scope>
    <source>
        <strain evidence="1">ASF017062</strain>
        <tissue evidence="1">Abdomen</tissue>
    </source>
</reference>
<evidence type="ECO:0000313" key="1">
    <source>
        <dbReference type="EMBL" id="KAK9294363.1"/>
    </source>
</evidence>
<name>A0AAW0Z9Q3_9HYME</name>
<gene>
    <name evidence="1" type="ORF">QLX08_010997</name>
</gene>
<protein>
    <submittedName>
        <fullName evidence="1">Uncharacterized protein</fullName>
    </submittedName>
</protein>
<accession>A0AAW0Z9Q3</accession>
<dbReference type="Proteomes" id="UP001432146">
    <property type="component" value="Unassembled WGS sequence"/>
</dbReference>